<dbReference type="GO" id="GO:0045926">
    <property type="term" value="P:negative regulation of growth"/>
    <property type="evidence" value="ECO:0007669"/>
    <property type="project" value="InterPro"/>
</dbReference>
<dbReference type="Pfam" id="PF09117">
    <property type="entry name" value="MiAMP1"/>
    <property type="match status" value="1"/>
</dbReference>
<gene>
    <name evidence="1" type="primary">AMP1_2</name>
    <name evidence="1" type="ORF">g.52269</name>
</gene>
<dbReference type="InterPro" id="IPR015791">
    <property type="entry name" value="Antimic/Inh_G_crystallin-like"/>
</dbReference>
<accession>A0A1D1ZKD8</accession>
<dbReference type="AlphaFoldDB" id="A0A1D1ZKD8"/>
<protein>
    <submittedName>
        <fullName evidence="1">Antimicrobial peptide 1</fullName>
    </submittedName>
</protein>
<name>A0A1D1ZKD8_9ARAE</name>
<organism evidence="1">
    <name type="scientific">Anthurium amnicola</name>
    <dbReference type="NCBI Taxonomy" id="1678845"/>
    <lineage>
        <taxon>Eukaryota</taxon>
        <taxon>Viridiplantae</taxon>
        <taxon>Streptophyta</taxon>
        <taxon>Embryophyta</taxon>
        <taxon>Tracheophyta</taxon>
        <taxon>Spermatophyta</taxon>
        <taxon>Magnoliopsida</taxon>
        <taxon>Liliopsida</taxon>
        <taxon>Araceae</taxon>
        <taxon>Pothoideae</taxon>
        <taxon>Potheae</taxon>
        <taxon>Anthurium</taxon>
    </lineage>
</organism>
<reference evidence="1" key="1">
    <citation type="submission" date="2015-07" db="EMBL/GenBank/DDBJ databases">
        <title>Transcriptome Assembly of Anthurium amnicola.</title>
        <authorList>
            <person name="Suzuki J."/>
        </authorList>
    </citation>
    <scope>NUCLEOTIDE SEQUENCE</scope>
</reference>
<feature type="non-terminal residue" evidence="1">
    <location>
        <position position="1"/>
    </location>
</feature>
<dbReference type="SUPFAM" id="SSF49695">
    <property type="entry name" value="gamma-Crystallin-like"/>
    <property type="match status" value="1"/>
</dbReference>
<dbReference type="InterPro" id="IPR015201">
    <property type="entry name" value="Antimicrobial_MiAMP1"/>
</dbReference>
<sequence>LSLSLKHIEQSNVANMASTGTTTCRKPCSSTPAPFLAMAAVLLLLLLAARSSEASTFIAFGGPGCTGTEQRFSQCGVCHRILQQGGYSFHFTGQRAALFSSAQCLSEPGILPSNDTSTCFPFSNDALIIRCE</sequence>
<dbReference type="GO" id="GO:0006952">
    <property type="term" value="P:defense response"/>
    <property type="evidence" value="ECO:0007669"/>
    <property type="project" value="InterPro"/>
</dbReference>
<evidence type="ECO:0000313" key="1">
    <source>
        <dbReference type="EMBL" id="JAT67424.1"/>
    </source>
</evidence>
<dbReference type="InterPro" id="IPR011024">
    <property type="entry name" value="G_crystallin-like"/>
</dbReference>
<dbReference type="EMBL" id="GDJX01000512">
    <property type="protein sequence ID" value="JAT67424.1"/>
    <property type="molecule type" value="Transcribed_RNA"/>
</dbReference>
<dbReference type="Gene3D" id="2.60.20.30">
    <property type="match status" value="1"/>
</dbReference>
<proteinExistence type="predicted"/>